<gene>
    <name evidence="1" type="ORF">SAMN04489714_0154</name>
</gene>
<proteinExistence type="predicted"/>
<dbReference type="Proteomes" id="UP000198976">
    <property type="component" value="Chromosome I"/>
</dbReference>
<dbReference type="InterPro" id="IPR021145">
    <property type="entry name" value="Portal_protein_SPP1_Gp6-like"/>
</dbReference>
<reference evidence="1 2" key="1">
    <citation type="submission" date="2016-10" db="EMBL/GenBank/DDBJ databases">
        <authorList>
            <person name="Varghese N."/>
            <person name="Submissions S."/>
        </authorList>
    </citation>
    <scope>NUCLEOTIDE SEQUENCE [LARGE SCALE GENOMIC DNA]</scope>
    <source>
        <strain evidence="1 2">DSM 9169</strain>
    </source>
</reference>
<dbReference type="RefSeq" id="WP_092648104.1">
    <property type="nucleotide sequence ID" value="NZ_LT629792.1"/>
</dbReference>
<name>A0ABY0V4W9_9ACTO</name>
<evidence type="ECO:0000313" key="1">
    <source>
        <dbReference type="EMBL" id="SDT85766.1"/>
    </source>
</evidence>
<dbReference type="Pfam" id="PF05133">
    <property type="entry name" value="SPP1_portal"/>
    <property type="match status" value="1"/>
</dbReference>
<dbReference type="EMBL" id="LT629792">
    <property type="protein sequence ID" value="SDT85766.1"/>
    <property type="molecule type" value="Genomic_DNA"/>
</dbReference>
<sequence length="470" mass="51873">MSAPVFEELTGSEQAMLTAMWNQIQAKAFKNDLLDAYYDGHRAFQDLGISIPPQMQQVRVALGWPQKAVSMLARKHKFEGYTLDGSLDPFDLGETLERSAFTSELAMGISAAYKQACSFLTVLPGDTQAGEPEVMVQARSARWTTGIFDTRTRVLRAALAVTSTRSEPTDVKYVFTSVPTGFVLYFPDSIVQASRDSGVWRMARMANRTGRVLVEPLVYDPQLGRRFGRSRITREVRYLTDAAIRTLVRTETSAEFFSSPQRWAVGTDPDAFEGVDRWTATMGRILNLTLNEEGSAPTVGQFPQMSMDPHLSMYRQLAQNMCAAVNLPMSSVGIFGDNPASAEAMQAAEYSLSDEAEYQWGIFRPALRRVAEDIVMVRDNLDVPPADSWKLDVNWTPARYVSPQAASDFIVKIAQAIPDVAGTTVGMRRAGFTSTEIKQMKAELTRSAAGGVLDRLAKLPDEAEPEASEG</sequence>
<protein>
    <submittedName>
        <fullName evidence="1">Phage portal protein, SPP1 Gp6-like</fullName>
    </submittedName>
</protein>
<keyword evidence="2" id="KW-1185">Reference proteome</keyword>
<organism evidence="1 2">
    <name type="scientific">Schaalia radingae</name>
    <dbReference type="NCBI Taxonomy" id="131110"/>
    <lineage>
        <taxon>Bacteria</taxon>
        <taxon>Bacillati</taxon>
        <taxon>Actinomycetota</taxon>
        <taxon>Actinomycetes</taxon>
        <taxon>Actinomycetales</taxon>
        <taxon>Actinomycetaceae</taxon>
        <taxon>Schaalia</taxon>
    </lineage>
</organism>
<accession>A0ABY0V4W9</accession>
<evidence type="ECO:0000313" key="2">
    <source>
        <dbReference type="Proteomes" id="UP000198976"/>
    </source>
</evidence>